<name>X0WJ67_9ZZZZ</name>
<dbReference type="PANTHER" id="PTHR43799:SF1">
    <property type="entry name" value="ASPARTATE AMINOTRANSFERASE"/>
    <property type="match status" value="1"/>
</dbReference>
<accession>X0WJ67</accession>
<proteinExistence type="predicted"/>
<dbReference type="PANTHER" id="PTHR43799">
    <property type="entry name" value="AMINOTRANSFERASE, PUTATIVE-RELATED"/>
    <property type="match status" value="1"/>
</dbReference>
<gene>
    <name evidence="1" type="ORF">S01H1_73702</name>
</gene>
<feature type="non-terminal residue" evidence="1">
    <location>
        <position position="1"/>
    </location>
</feature>
<dbReference type="InterPro" id="IPR015424">
    <property type="entry name" value="PyrdxlP-dep_Trfase"/>
</dbReference>
<evidence type="ECO:0008006" key="2">
    <source>
        <dbReference type="Google" id="ProtNLM"/>
    </source>
</evidence>
<reference evidence="1" key="1">
    <citation type="journal article" date="2014" name="Front. Microbiol.">
        <title>High frequency of phylogenetically diverse reductive dehalogenase-homologous genes in deep subseafloor sedimentary metagenomes.</title>
        <authorList>
            <person name="Kawai M."/>
            <person name="Futagami T."/>
            <person name="Toyoda A."/>
            <person name="Takaki Y."/>
            <person name="Nishi S."/>
            <person name="Hori S."/>
            <person name="Arai W."/>
            <person name="Tsubouchi T."/>
            <person name="Morono Y."/>
            <person name="Uchiyama I."/>
            <person name="Ito T."/>
            <person name="Fujiyama A."/>
            <person name="Inagaki F."/>
            <person name="Takami H."/>
        </authorList>
    </citation>
    <scope>NUCLEOTIDE SEQUENCE</scope>
    <source>
        <strain evidence="1">Expedition CK06-06</strain>
    </source>
</reference>
<dbReference type="Gene3D" id="3.90.1150.10">
    <property type="entry name" value="Aspartate Aminotransferase, domain 1"/>
    <property type="match status" value="1"/>
</dbReference>
<comment type="caution">
    <text evidence="1">The sequence shown here is derived from an EMBL/GenBank/DDBJ whole genome shotgun (WGS) entry which is preliminary data.</text>
</comment>
<organism evidence="1">
    <name type="scientific">marine sediment metagenome</name>
    <dbReference type="NCBI Taxonomy" id="412755"/>
    <lineage>
        <taxon>unclassified sequences</taxon>
        <taxon>metagenomes</taxon>
        <taxon>ecological metagenomes</taxon>
    </lineage>
</organism>
<dbReference type="Pfam" id="PF12897">
    <property type="entry name" value="Asp_aminotransf"/>
    <property type="match status" value="1"/>
</dbReference>
<dbReference type="AlphaFoldDB" id="X0WJ67"/>
<dbReference type="SUPFAM" id="SSF53383">
    <property type="entry name" value="PLP-dependent transferases"/>
    <property type="match status" value="1"/>
</dbReference>
<dbReference type="EMBL" id="BARS01049258">
    <property type="protein sequence ID" value="GAG30989.1"/>
    <property type="molecule type" value="Genomic_DNA"/>
</dbReference>
<protein>
    <recommendedName>
        <fullName evidence="2">Aminotransferase class I/classII domain-containing protein</fullName>
    </recommendedName>
</protein>
<dbReference type="GO" id="GO:0004069">
    <property type="term" value="F:L-aspartate:2-oxoglutarate aminotransferase activity"/>
    <property type="evidence" value="ECO:0007669"/>
    <property type="project" value="InterPro"/>
</dbReference>
<dbReference type="InterPro" id="IPR024551">
    <property type="entry name" value="AspAT_Ic"/>
</dbReference>
<evidence type="ECO:0000313" key="1">
    <source>
        <dbReference type="EMBL" id="GAG30989.1"/>
    </source>
</evidence>
<dbReference type="InterPro" id="IPR015422">
    <property type="entry name" value="PyrdxlP-dep_Trfase_small"/>
</dbReference>
<sequence length="95" mass="10186">NDELADKKIANWSKPQGGYFVSIDTMEGCAAAVIKMAADAGVKLTPAGSAYPYKKDPLDRNIRIAPSFPPLEDTQAAMELVAVCIQLVSIDKLSM</sequence>